<dbReference type="GO" id="GO:0045505">
    <property type="term" value="F:dynein intermediate chain binding"/>
    <property type="evidence" value="ECO:0007669"/>
    <property type="project" value="InterPro"/>
</dbReference>
<evidence type="ECO:0000256" key="19">
    <source>
        <dbReference type="ARBA" id="ARBA00058146"/>
    </source>
</evidence>
<dbReference type="Gene3D" id="3.20.180.20">
    <property type="entry name" value="Dynein heavy chain, N-terminal domain 2"/>
    <property type="match status" value="1"/>
</dbReference>
<keyword evidence="17" id="KW-0966">Cell projection</keyword>
<dbReference type="Pfam" id="PF18198">
    <property type="entry name" value="AAA_lid_11"/>
    <property type="match status" value="1"/>
</dbReference>
<keyword evidence="11" id="KW-0282">Flagellum</keyword>
<dbReference type="InterPro" id="IPR003593">
    <property type="entry name" value="AAA+_ATPase"/>
</dbReference>
<dbReference type="Gene3D" id="1.20.920.30">
    <property type="match status" value="1"/>
</dbReference>
<dbReference type="GO" id="GO:0008569">
    <property type="term" value="F:minus-end-directed microtubule motor activity"/>
    <property type="evidence" value="ECO:0007669"/>
    <property type="project" value="InterPro"/>
</dbReference>
<dbReference type="FunFam" id="1.20.920.30:FF:000002">
    <property type="entry name" value="Dynein axonemal heavy chain 3"/>
    <property type="match status" value="1"/>
</dbReference>
<dbReference type="FunFam" id="1.10.8.1220:FF:000001">
    <property type="entry name" value="Dynein axonemal heavy chain 5"/>
    <property type="match status" value="1"/>
</dbReference>
<dbReference type="Pfam" id="PF12777">
    <property type="entry name" value="MT"/>
    <property type="match status" value="1"/>
</dbReference>
<dbReference type="InterPro" id="IPR013602">
    <property type="entry name" value="Dynein_heavy_linker"/>
</dbReference>
<keyword evidence="15" id="KW-0505">Motor protein</keyword>
<dbReference type="InterPro" id="IPR042222">
    <property type="entry name" value="Dynein_2_N"/>
</dbReference>
<dbReference type="FunFam" id="3.20.180.20:FF:000005">
    <property type="entry name" value="Dynein heavy chain, putative"/>
    <property type="match status" value="1"/>
</dbReference>
<dbReference type="InterPro" id="IPR043157">
    <property type="entry name" value="Dynein_AAA1S"/>
</dbReference>
<feature type="coiled-coil region" evidence="21">
    <location>
        <begin position="3353"/>
        <end position="3422"/>
    </location>
</feature>
<feature type="domain" description="AAA+ ATPase" evidence="22">
    <location>
        <begin position="2144"/>
        <end position="2273"/>
    </location>
</feature>
<dbReference type="Gene3D" id="1.10.472.130">
    <property type="match status" value="1"/>
</dbReference>
<dbReference type="Gene3D" id="1.10.8.720">
    <property type="entry name" value="Region D6 of dynein motor"/>
    <property type="match status" value="1"/>
</dbReference>
<dbReference type="FunFam" id="3.40.50.300:FF:000049">
    <property type="entry name" value="Dynein, axonemal, heavy chain 5"/>
    <property type="match status" value="1"/>
</dbReference>
<dbReference type="SUPFAM" id="SSF52540">
    <property type="entry name" value="P-loop containing nucleoside triphosphate hydrolases"/>
    <property type="match status" value="4"/>
</dbReference>
<dbReference type="EMBL" id="CAJZBQ010000015">
    <property type="protein sequence ID" value="CAG9316033.1"/>
    <property type="molecule type" value="Genomic_DNA"/>
</dbReference>
<evidence type="ECO:0000256" key="16">
    <source>
        <dbReference type="ARBA" id="ARBA00023212"/>
    </source>
</evidence>
<dbReference type="InterPro" id="IPR041658">
    <property type="entry name" value="AAA_lid_11"/>
</dbReference>
<feature type="coiled-coil region" evidence="21">
    <location>
        <begin position="3651"/>
        <end position="3734"/>
    </location>
</feature>
<dbReference type="InterPro" id="IPR024317">
    <property type="entry name" value="Dynein_heavy_chain_D4_dom"/>
</dbReference>
<dbReference type="Pfam" id="PF12775">
    <property type="entry name" value="AAA_7"/>
    <property type="match status" value="1"/>
</dbReference>
<reference evidence="23" key="1">
    <citation type="submission" date="2021-09" db="EMBL/GenBank/DDBJ databases">
        <authorList>
            <consortium name="AG Swart"/>
            <person name="Singh M."/>
            <person name="Singh A."/>
            <person name="Seah K."/>
            <person name="Emmerich C."/>
        </authorList>
    </citation>
    <scope>NUCLEOTIDE SEQUENCE</scope>
    <source>
        <strain evidence="23">ATCC30299</strain>
    </source>
</reference>
<dbReference type="Gene3D" id="1.10.8.710">
    <property type="match status" value="1"/>
</dbReference>
<evidence type="ECO:0000256" key="1">
    <source>
        <dbReference type="ARBA" id="ARBA00004230"/>
    </source>
</evidence>
<feature type="domain" description="AAA+ ATPase" evidence="22">
    <location>
        <begin position="2485"/>
        <end position="2639"/>
    </location>
</feature>
<evidence type="ECO:0000313" key="24">
    <source>
        <dbReference type="Proteomes" id="UP001162131"/>
    </source>
</evidence>
<comment type="function">
    <text evidence="19">Force generating protein of eukaryotic cilia and flagella. Produces force towards the minus ends of microtubules. Dynein has ATPase activity; the force-producing power stroke is thought to occur on release of ADP.</text>
</comment>
<evidence type="ECO:0000256" key="8">
    <source>
        <dbReference type="ARBA" id="ARBA00022737"/>
    </source>
</evidence>
<keyword evidence="13 21" id="KW-0175">Coiled coil</keyword>
<dbReference type="GO" id="GO:0051959">
    <property type="term" value="F:dynein light intermediate chain binding"/>
    <property type="evidence" value="ECO:0007669"/>
    <property type="project" value="InterPro"/>
</dbReference>
<dbReference type="Gene3D" id="3.10.490.20">
    <property type="match status" value="1"/>
</dbReference>
<dbReference type="Gene3D" id="1.20.140.100">
    <property type="entry name" value="Dynein heavy chain, N-terminal domain 2"/>
    <property type="match status" value="1"/>
</dbReference>
<evidence type="ECO:0000256" key="21">
    <source>
        <dbReference type="SAM" id="Coils"/>
    </source>
</evidence>
<dbReference type="InterPro" id="IPR054354">
    <property type="entry name" value="DYNC2H1-like_lid"/>
</dbReference>
<evidence type="ECO:0000256" key="5">
    <source>
        <dbReference type="ARBA" id="ARBA00022197"/>
    </source>
</evidence>
<evidence type="ECO:0000256" key="17">
    <source>
        <dbReference type="ARBA" id="ARBA00023273"/>
    </source>
</evidence>
<evidence type="ECO:0000256" key="3">
    <source>
        <dbReference type="ARBA" id="ARBA00008887"/>
    </source>
</evidence>
<dbReference type="InterPro" id="IPR042219">
    <property type="entry name" value="AAA_lid_11_sf"/>
</dbReference>
<dbReference type="FunFam" id="1.10.8.710:FF:000003">
    <property type="entry name" value="Dynein axonemal heavy chain 5"/>
    <property type="match status" value="1"/>
</dbReference>
<dbReference type="FunFam" id="3.40.50.300:FF:002141">
    <property type="entry name" value="Dynein heavy chain"/>
    <property type="match status" value="1"/>
</dbReference>
<dbReference type="InterPro" id="IPR056759">
    <property type="entry name" value="DYH2-5-8_CC"/>
</dbReference>
<dbReference type="SMART" id="SM00382">
    <property type="entry name" value="AAA"/>
    <property type="match status" value="3"/>
</dbReference>
<comment type="subunit">
    <text evidence="20">Consists of at least 3 heavy chains (alpha, beta and gamma), 2 intermediate chains and 8 light chains.</text>
</comment>
<dbReference type="Pfam" id="PF12781">
    <property type="entry name" value="AAA_9"/>
    <property type="match status" value="1"/>
</dbReference>
<evidence type="ECO:0000256" key="10">
    <source>
        <dbReference type="ARBA" id="ARBA00022840"/>
    </source>
</evidence>
<dbReference type="Gene3D" id="1.20.58.1120">
    <property type="match status" value="1"/>
</dbReference>
<dbReference type="GO" id="GO:0060294">
    <property type="term" value="P:cilium movement involved in cell motility"/>
    <property type="evidence" value="ECO:0007669"/>
    <property type="project" value="UniProtKB-ARBA"/>
</dbReference>
<dbReference type="GO" id="GO:0070286">
    <property type="term" value="P:axonemal dynein complex assembly"/>
    <property type="evidence" value="ECO:0007669"/>
    <property type="project" value="UniProtKB-ARBA"/>
</dbReference>
<comment type="subunit">
    <text evidence="4">Consists of at least two heavy chains and a number of intermediate and light chains.</text>
</comment>
<keyword evidence="6" id="KW-0963">Cytoplasm</keyword>
<dbReference type="Pfam" id="PF08393">
    <property type="entry name" value="DHC_N2"/>
    <property type="match status" value="1"/>
</dbReference>
<dbReference type="InterPro" id="IPR042228">
    <property type="entry name" value="Dynein_linker_3"/>
</dbReference>
<dbReference type="Pfam" id="PF22597">
    <property type="entry name" value="DYN_lid"/>
    <property type="match status" value="1"/>
</dbReference>
<dbReference type="InterPro" id="IPR004273">
    <property type="entry name" value="Dynein_heavy_D6_P-loop"/>
</dbReference>
<evidence type="ECO:0000256" key="9">
    <source>
        <dbReference type="ARBA" id="ARBA00022741"/>
    </source>
</evidence>
<dbReference type="InterPro" id="IPR024743">
    <property type="entry name" value="Dynein_HC_stalk"/>
</dbReference>
<evidence type="ECO:0000256" key="18">
    <source>
        <dbReference type="ARBA" id="ARBA00033439"/>
    </source>
</evidence>
<dbReference type="InterPro" id="IPR041228">
    <property type="entry name" value="Dynein_C"/>
</dbReference>
<keyword evidence="9" id="KW-0547">Nucleotide-binding</keyword>
<keyword evidence="24" id="KW-1185">Reference proteome</keyword>
<evidence type="ECO:0000256" key="20">
    <source>
        <dbReference type="ARBA" id="ARBA00065818"/>
    </source>
</evidence>
<dbReference type="PANTHER" id="PTHR46532:SF4">
    <property type="entry name" value="AAA+ ATPASE DOMAIN-CONTAINING PROTEIN"/>
    <property type="match status" value="1"/>
</dbReference>
<evidence type="ECO:0000256" key="6">
    <source>
        <dbReference type="ARBA" id="ARBA00022490"/>
    </source>
</evidence>
<evidence type="ECO:0000256" key="15">
    <source>
        <dbReference type="ARBA" id="ARBA00023175"/>
    </source>
</evidence>
<dbReference type="Pfam" id="PF17852">
    <property type="entry name" value="Dynein_AAA_lid"/>
    <property type="match status" value="1"/>
</dbReference>
<proteinExistence type="inferred from homology"/>
<dbReference type="GO" id="GO:0031514">
    <property type="term" value="C:motile cilium"/>
    <property type="evidence" value="ECO:0007669"/>
    <property type="project" value="UniProtKB-SubCell"/>
</dbReference>
<dbReference type="Pfam" id="PF18199">
    <property type="entry name" value="Dynein_C"/>
    <property type="match status" value="1"/>
</dbReference>
<dbReference type="InterPro" id="IPR026983">
    <property type="entry name" value="DHC"/>
</dbReference>
<keyword evidence="14" id="KW-0969">Cilium</keyword>
<dbReference type="FunFam" id="3.10.490.20:FF:000010">
    <property type="entry name" value="Dynein heavy chain, putative"/>
    <property type="match status" value="1"/>
</dbReference>
<feature type="domain" description="AAA+ ATPase" evidence="22">
    <location>
        <begin position="1862"/>
        <end position="2008"/>
    </location>
</feature>
<dbReference type="GO" id="GO:0005858">
    <property type="term" value="C:axonemal dynein complex"/>
    <property type="evidence" value="ECO:0007669"/>
    <property type="project" value="UniProtKB-ARBA"/>
</dbReference>
<evidence type="ECO:0000256" key="11">
    <source>
        <dbReference type="ARBA" id="ARBA00022846"/>
    </source>
</evidence>
<gene>
    <name evidence="23" type="ORF">BSTOLATCC_MIC15477</name>
</gene>
<dbReference type="Proteomes" id="UP001162131">
    <property type="component" value="Unassembled WGS sequence"/>
</dbReference>
<evidence type="ECO:0000256" key="4">
    <source>
        <dbReference type="ARBA" id="ARBA00011655"/>
    </source>
</evidence>
<dbReference type="Gene3D" id="1.20.920.20">
    <property type="match status" value="1"/>
</dbReference>
<dbReference type="FunFam" id="3.40.50.300:FF:000044">
    <property type="entry name" value="Dynein heavy chain 5, axonemal"/>
    <property type="match status" value="1"/>
</dbReference>
<feature type="coiled-coil region" evidence="21">
    <location>
        <begin position="3109"/>
        <end position="3199"/>
    </location>
</feature>
<dbReference type="FunFam" id="1.20.140.100:FF:000001">
    <property type="entry name" value="dynein heavy chain 17, axonemal"/>
    <property type="match status" value="1"/>
</dbReference>
<evidence type="ECO:0000313" key="23">
    <source>
        <dbReference type="EMBL" id="CAG9316033.1"/>
    </source>
</evidence>
<evidence type="ECO:0000256" key="7">
    <source>
        <dbReference type="ARBA" id="ARBA00022701"/>
    </source>
</evidence>
<dbReference type="FunFam" id="1.10.287.2620:FF:000002">
    <property type="entry name" value="Dynein heavy chain 2, axonemal"/>
    <property type="match status" value="1"/>
</dbReference>
<evidence type="ECO:0000256" key="14">
    <source>
        <dbReference type="ARBA" id="ARBA00023069"/>
    </source>
</evidence>
<keyword evidence="10" id="KW-0067">ATP-binding</keyword>
<dbReference type="PANTHER" id="PTHR46532">
    <property type="entry name" value="MALE FERTILITY FACTOR KL5"/>
    <property type="match status" value="1"/>
</dbReference>
<sequence length="4600" mass="530980">MSNPLHQRHQWMIQCLADCFEMSDLIMEDWFRDRERYQVINNFLKGAGPPKLLFYRQTNDIPTGQDEYVESSEELHLFLTYGDTVRIKSKGAFFYRTLPEGKAVNTNAYNDTEVMFGEIGANPISSLDTIISGAFVPMVNAMDEADWGDCDKEQRLELTSGLAKFASELGEAIKSMSGGVRLRKPDKEYEVENISEKLREAADNEVLVSYYEKLLDEWIQQIEAYVEESTESRWESNEAGPHTELEYWRSRNQKLTSINEQTRTKEVKNVQSVLHMANKTSGEHQSRSKENIPMLLSRWKNVDIKITEALNEAKDNVKYLTTLEKFIEPLYTGTPQTIIDSLPALMNSVKMIHTIARYYNTTEKMTQLFMKITNQMINTCKKTILQGKPVDKLWLRDPDELIETMQNCIKLKEAYQAQYELTKEKLQAMPKGKQFDFSKNQIFGKFDLFCRRLSKLIDLFTIVRQFRSLAKHKFEDMDKLLQDFNNLIEEFKNHRYDLLDYSHNHFDRRFVEFNVGVSKLEQDLQGYINKSFEKIASIDHALNLLKKFETILKRGSLQTELNNKYNIIFHNYGMEMNEIKTQYNQFKSAPPLVRNMPTVAGNILWARHLFHRIQAPMEKFPNMIKTGKEHRSYITLYNRIGQTLTLFEYMYLRAWCDEIERSKTGLHALLLWPSEDKKLYVNLDDEIFQLIREAKCLDRMGVEIPESARIVLLQEEKIKHYYSELDYLLKEYERVLGKIRPITKTLLGPHLEDLEYKLRPGIVTLTWTSMNIDGYLHHVHSGLQKLEQLIISINDIIENRVENNLKAISKVILVEMPENSKTFTQDEFVELQGNSAKTQTEFLMSKNIEVERAVDDLLQTIKSYPLDQHVEPINQDEVVKLKKYYNWTMYQALLHCTKNSLNAMKERVCGKKARGAAIPAQLSPFFEVTVHLESRSDDVKVKITPSIEDVQEHINRAAIAVLKCSKSVVNWFQQDKAENEKKDSFYDMIAQDKEIVKVILLLTGSIHGTKNTVTQYLESFQRFSWLWTQDPEKKLSEFNKKDPTLDDFEEKLKYFTSVEHDIETVEDVFQIGAMALKTKAIADGLKEYVHHWKAVFSKDLHKRAKSRLENILEYINQTKAKLQKDVTGIDTLRYVMHTLKEVRQKEGEIELEFKPIIEMYNILDMYLATGMEKDEQDHRHILKSKWKSLVELGEQRQNQLQETQNSFKKELIRNVSALVSDVRDFRKDYERNGPMVKGINPGDAVERLRRFKEEYSVRERNYEIYYAGEELFGLPHQPYPELEQTKKELGLLTQLYDLYVQVINTVNSWKEMIWSDAVDKLTDMTDQVTNFDNMCKKLPRQLKEWDAYNELRTEIDTFIQVLPLLEDLSKPSIKPRHWDQLSQVTGHDLTQKNDEVFYLSKLLEVDLLKSKEEIEEIIESADKQLKIEIKLGEIKAKWTVETFDFDTFRGRDYLCRLGGKVSEIMEALDEAQADLTTMNAMKHVAPFKTEVVSCLNLYSDVSETIDLWQRVQIMWQSLEPVFMGGDISRQMPTEARLFQNTDKMWVKIMEKAVETQVVIPACQNDMLKNLLPSLKEKLETCQKSLDNYLEAKRNKFARFFFVSDPVLLSILSQGSEPTSIQTFLENLFDAITRVQFDAKDRKLITHMMSSIGKNYELIELSDPVKAEGNIEDWLKKLEDEMRKTVKDILRNASRDCMQMQYKDFAQRYCAQASLVGLQLLWTYHVEDCLSKAKDRKVADSKRDKMTEIWDQIRDMILGDLPNDMIRTKITTIVTVHVYQRDVLDELISNLGKDASSKGNSQNNFEWLKRTRQTWRNDTLTVSITDQDFEYLYEYLGTKERLCITPLTDRCYITLAQALGMNYGGAPAGPAGTGKTETVKDMGRTLGVFVVVTNCSNQHKYKDMATIFKGLCQSGLWGCFDEFNRIYLEVLSVVAMQVAAINKAKKYREKTCLFPGESLPISLIPSVAYFITMNPGYAGRQELPENMKVLFRGVAMMVPNRRVIIRVKLAAQGYDKYDPLSKKFTVLYALCEEQLSKQKHYDFGLRNINSVLRSAGNIKRNEMTADEEMLLMRTLRDMNLSKLVADDVPLFLQLLRDIFPDQPEPPKLHHGNVEQGLIKTIQECEIIKNEDWFLKIIQVYETSLVRHGFMIVGPTGSGKSTIINVLTTVLTNEGTSHRLQKLNPKAMTAEELYGRKIEVTDEWVPGVFSKLWQRYNNRANKYNTWIVCDGPVDTLWIESLNSVLDDSKILTLANNDRIPMTDNVKLVFEVENLKNASPATVSRCGIIYLSESDLGWEPIVTAWCNNRESSQKATTTGRVQEMSHIKRLVGKYLKDENIMVNLYKTGNKLVPVMPQNYAVQVSNLITLLTVLLNQFSDGELQPVQYERLFLYAMTWTIGAMFEPEDRHKFHHYLLGMGAPLPNVEAGETLYEYKFDSNTKNWVKWVADSWERQPGQAFAQLLIPTMDSTRAEYLIKLIMSLPKTHEQRKEVLLVGGAGTAKTSTIFMYTQKLPENTVMKKMNFSSATLPKMFQDSIDSDLEKKTGRNYCPPNNKTLLVFIDDISMPFVNEWGDQITLEIVRQLIEQGGYYFLEKDKIGELKKIENLIFIAAMNHPGGGRNDIPSRLKRHFFSFNMVLPSKESVDNIYGTIIRSAFTTKNFGEDVVTIANKLTGSTITLWERVKKRFLPTPSQFHYLFNMRELSRVFQGVFECIKTREGREVIKNAKNIGTIKPGVFLVGLWKHECQRVFEDKLTTFDNKEELKAMLKDVTEQHFGAETEDQLGEGLLFCDFQRKDKYNEDGELEEEAPKVYEAIKSIPVIEKKITQFLDAYNENSRGKTMNLVLFEDAIRHLLRISRTIQMDRGNMLLVGVGGSGKQSLTRLAAFIGKHITHQIQLTKTYNQNALFADLLQLYKWSGHEGKRTTFIMTDSEIKQETFLEFINSILSTGEVAGLLPKEDREIILADMRTYYGKEKPQAPDPTNLDLYNYFIDRVRANLHIVLCFSPVGDKFRERFRKFPAIFNGSTINWFLPWPKEALISVSKSFISDFTIHATPEVKGNLEAHMGKVHNMVTDVCTLYYNKMRRYVYVTPKSYLSFISSYKTVYQMKVEVLEGQERRVALGLNKLKQAEADVKEMQTKLELEKVKIHEAEQKTDQLVKTLDVEKSKAQKQSDQVAERKDQCEQQAAEIRVQREEADRELQEALPFLHSAMRAVDSITSKDINEVKTNKSPVDMIRLIFDGVLVILSLPIVPVAFKQIKVKNVLYDFIQDSFDESAKSMITDPRFLQKLIDFSEKEKDNINDETCELLEPYLNLEVFNAAAAKSASAAAEGLCIWVRAMTQYHEASKIVKPKMDYLTVQNQRLEAAMTELAAAEAELKEAQDKLAKLQDNYNTELGKKKALEENMNKLKRKTDQANKLISGLTDEKARWTEDSKGFADLKKRLVGDVAVSTAFMSYCGPFNSEFRTMMMKDYFIQDLNSSQIPVSNNLDLTSFLVEKTTVSEWNLQGLPKDDLSTQNGIMVTRASRFPLMIDPQGQAYKWILSKEGVNLSICTQTGKFMDQVRNCLENGRSLLIENIENEVDPELDPLLEKQIIVKNKKKYVTLSGQSIEWDDEFKLFMTSRLGNPHFSPELAAKTTIIDFTVTISGLEQQLLGRVLSKEQRSLEESLQQLLEEVTANAKSLEQYNKNLLERLTNTEGNLIDDTELIEVLNNTKAKAKEVQVKLDEAQEKQIDINEKREIYRPVATRGSLLYFSIVEMSTVNWMYNTSLNQFLQKFDESIDIAEKASTNQDRVKNITNKLTYVAYRYVNRGLFEKDKLTFLLMICLKILVIGGKLTQTDVDLLLKGGKALDKNAIPPNKSSDLFDIDVWKNVIALSKHYYGKEHLCIFSDLPQDIEERKNEWKAWFDDNTPEKRPVPKYRETIESEQGIGKFIHFTLVRSLREDRTGMCAIDFIESMLGRDFVVPVADSIEEILEESTCRVPILYLLSPGADPTNKIEDLAKKKRKHNIEKVSMGEGQDVIALEAMKASFFNGSWVILYNCHLGLEFMARMETLLGKGEEIDPDFRLWLTCEPRANFPIGLLQMAIKATDEPPKGLKAGLTRTFSTTIDGDFLERHDTDKWRKITYAICFLHSVIIERRKFGPLGWCIPYEFNTSDLEASLTFLDRHVNQKEAQNSQPDWDIVRFMVCDIQFGGRITDEKDFELIQAFGAEWIDERIMSTSFSFNSGPSTGDNSYKVIDSTEISRYRDQISMLPAFESPSLFFLNQNADITFRRREGNEVLATIQMTQPKESDASSGKSRDDIVHEYVLEYLSKLPADYIEADVRDMVRRLTGPKGLDKEKNGFKIPLNIFLFQEIMRLQNVIGIVRRTLNDLIEVRAGNIILTPELQEAADAIYDSRVPKQWQYDANASEISWLDSTLGSWVSGLQDRNSQLGNWLKDGRPPIYNLGFFFNPQGFLTAVKQEVTRQMKSENWALDDVEERTEVRDKSERPKDIPEKGVLIKGLFLEGARWNNNKDGGRLEELTGKDTYVDMPNIYVGARVKDKQTKGGKDYEDFGMYSCPCYKYKQRTDKYFIFNVKLRCDSPQQNLWKLRGVALLCQKPVW</sequence>
<dbReference type="Pfam" id="PF03028">
    <property type="entry name" value="Dynein_heavy"/>
    <property type="match status" value="1"/>
</dbReference>
<evidence type="ECO:0000256" key="12">
    <source>
        <dbReference type="ARBA" id="ARBA00023017"/>
    </source>
</evidence>
<dbReference type="Pfam" id="PF25007">
    <property type="entry name" value="DYH2-5-8_CC"/>
    <property type="match status" value="1"/>
</dbReference>
<dbReference type="Pfam" id="PF12780">
    <property type="entry name" value="AAA_8"/>
    <property type="match status" value="1"/>
</dbReference>
<dbReference type="InterPro" id="IPR035699">
    <property type="entry name" value="AAA_6"/>
</dbReference>
<evidence type="ECO:0000256" key="2">
    <source>
        <dbReference type="ARBA" id="ARBA00004430"/>
    </source>
</evidence>
<comment type="subcellular location">
    <subcellularLocation>
        <location evidence="1">Cell projection</location>
        <location evidence="1">Cilium</location>
        <location evidence="1">Flagellum</location>
    </subcellularLocation>
    <subcellularLocation>
        <location evidence="2">Cytoplasm</location>
        <location evidence="2">Cytoskeleton</location>
        <location evidence="2">Cilium axoneme</location>
    </subcellularLocation>
</comment>
<comment type="similarity">
    <text evidence="3">Belongs to the dynein heavy chain family.</text>
</comment>
<dbReference type="FunFam" id="1.20.920.20:FF:000001">
    <property type="entry name" value="dynein heavy chain 2, axonemal"/>
    <property type="match status" value="1"/>
</dbReference>
<dbReference type="InterPro" id="IPR035706">
    <property type="entry name" value="AAA_9"/>
</dbReference>
<dbReference type="InterPro" id="IPR043160">
    <property type="entry name" value="Dynein_C_barrel"/>
</dbReference>
<organism evidence="23 24">
    <name type="scientific">Blepharisma stoltei</name>
    <dbReference type="NCBI Taxonomy" id="1481888"/>
    <lineage>
        <taxon>Eukaryota</taxon>
        <taxon>Sar</taxon>
        <taxon>Alveolata</taxon>
        <taxon>Ciliophora</taxon>
        <taxon>Postciliodesmatophora</taxon>
        <taxon>Heterotrichea</taxon>
        <taxon>Heterotrichida</taxon>
        <taxon>Blepharismidae</taxon>
        <taxon>Blepharisma</taxon>
    </lineage>
</organism>
<dbReference type="Gene3D" id="1.10.287.2620">
    <property type="match status" value="1"/>
</dbReference>
<keyword evidence="12" id="KW-0243">Dynein</keyword>
<dbReference type="Gene3D" id="1.20.1270.280">
    <property type="match status" value="1"/>
</dbReference>
<dbReference type="FunFam" id="3.40.50.300:FF:000320">
    <property type="entry name" value="Dynein, axonemal, heavy chain 5"/>
    <property type="match status" value="1"/>
</dbReference>
<dbReference type="Pfam" id="PF08385">
    <property type="entry name" value="DHC_N1"/>
    <property type="match status" value="1"/>
</dbReference>
<name>A0AAU9IRD7_9CILI</name>
<dbReference type="GO" id="GO:0005524">
    <property type="term" value="F:ATP binding"/>
    <property type="evidence" value="ECO:0007669"/>
    <property type="project" value="UniProtKB-KW"/>
</dbReference>
<dbReference type="InterPro" id="IPR013594">
    <property type="entry name" value="Dynein_heavy_tail"/>
</dbReference>
<dbReference type="Gene3D" id="1.10.8.1220">
    <property type="match status" value="1"/>
</dbReference>
<evidence type="ECO:0000256" key="13">
    <source>
        <dbReference type="ARBA" id="ARBA00023054"/>
    </source>
</evidence>
<keyword evidence="8" id="KW-0677">Repeat</keyword>
<accession>A0AAU9IRD7</accession>
<dbReference type="InterPro" id="IPR041466">
    <property type="entry name" value="Dynein_AAA5_ext"/>
</dbReference>
<comment type="caution">
    <text evidence="23">The sequence shown here is derived from an EMBL/GenBank/DDBJ whole genome shotgun (WGS) entry which is preliminary data.</text>
</comment>
<keyword evidence="7" id="KW-0493">Microtubule</keyword>
<dbReference type="InterPro" id="IPR027417">
    <property type="entry name" value="P-loop_NTPase"/>
</dbReference>
<evidence type="ECO:0000259" key="22">
    <source>
        <dbReference type="SMART" id="SM00382"/>
    </source>
</evidence>
<dbReference type="Pfam" id="PF12774">
    <property type="entry name" value="AAA_6"/>
    <property type="match status" value="1"/>
</dbReference>
<dbReference type="GO" id="GO:0005874">
    <property type="term" value="C:microtubule"/>
    <property type="evidence" value="ECO:0007669"/>
    <property type="project" value="UniProtKB-KW"/>
</dbReference>
<keyword evidence="16" id="KW-0206">Cytoskeleton</keyword>
<protein>
    <recommendedName>
        <fullName evidence="5">Dynein heavy chain, cytoplasmic</fullName>
    </recommendedName>
    <alternativeName>
        <fullName evidence="18">Dynein heavy chain, cytosolic</fullName>
    </alternativeName>
</protein>
<dbReference type="Gene3D" id="6.10.140.1060">
    <property type="match status" value="1"/>
</dbReference>
<dbReference type="Gene3D" id="3.40.50.300">
    <property type="entry name" value="P-loop containing nucleotide triphosphate hydrolases"/>
    <property type="match status" value="5"/>
</dbReference>